<evidence type="ECO:0000259" key="2">
    <source>
        <dbReference type="Pfam" id="PF05257"/>
    </source>
</evidence>
<evidence type="ECO:0000313" key="4">
    <source>
        <dbReference type="Proteomes" id="UP000196027"/>
    </source>
</evidence>
<dbReference type="KEGG" id="ome:OLMES_5259"/>
<evidence type="ECO:0000313" key="3">
    <source>
        <dbReference type="EMBL" id="ARU59243.1"/>
    </source>
</evidence>
<dbReference type="Gene3D" id="1.10.101.10">
    <property type="entry name" value="PGBD-like superfamily/PGBD"/>
    <property type="match status" value="1"/>
</dbReference>
<dbReference type="EMBL" id="CP021425">
    <property type="protein sequence ID" value="ARU59243.1"/>
    <property type="molecule type" value="Genomic_DNA"/>
</dbReference>
<dbReference type="Pfam" id="PF01471">
    <property type="entry name" value="PG_binding_1"/>
    <property type="match status" value="1"/>
</dbReference>
<feature type="domain" description="Peptidoglycan binding-like" evidence="1">
    <location>
        <begin position="12"/>
        <end position="70"/>
    </location>
</feature>
<dbReference type="InterPro" id="IPR036365">
    <property type="entry name" value="PGBD-like_sf"/>
</dbReference>
<feature type="domain" description="Peptidase C51" evidence="2">
    <location>
        <begin position="126"/>
        <end position="216"/>
    </location>
</feature>
<keyword evidence="4" id="KW-1185">Reference proteome</keyword>
<gene>
    <name evidence="3" type="ORF">OLMES_5259</name>
</gene>
<sequence>MTQKKTIRKGSRGADVMTLQKLLNRLLSPSPNLSVDGDFGAQTVAAVKRFQVEAKLSVDGIVGRGTWFALSQATLPHFSNSLPQHLLADIAEQYIGTTETGNNLAGNSPKMLEIFKADDLVINGRTDGYPWCAAFVSLCVQKLCSQSPYYASLIPPREPSVQRFLNEWATRKNCLVFTPKDTFTKAMRGDIVVFTFSHIGIVTENKGSLISTIEGNTNAAGSREGTVVARKQRTTSIIKAYIRLPMMPVDYNDREMKFANYC</sequence>
<dbReference type="Proteomes" id="UP000196027">
    <property type="component" value="Chromosome"/>
</dbReference>
<name>A0A1Y0III4_9GAMM</name>
<reference evidence="3 4" key="1">
    <citation type="submission" date="2017-05" db="EMBL/GenBank/DDBJ databases">
        <title>Genomic insights into alkan degradation activity of Oleiphilus messinensis.</title>
        <authorList>
            <person name="Kozyavkin S.A."/>
            <person name="Slesarev A.I."/>
            <person name="Golyshin P.N."/>
            <person name="Korzhenkov A."/>
            <person name="Golyshina O.N."/>
            <person name="Toshchakov S.V."/>
        </authorList>
    </citation>
    <scope>NUCLEOTIDE SEQUENCE [LARGE SCALE GENOMIC DNA]</scope>
    <source>
        <strain evidence="3 4">ME102</strain>
    </source>
</reference>
<dbReference type="InterPro" id="IPR036366">
    <property type="entry name" value="PGBDSf"/>
</dbReference>
<dbReference type="InterPro" id="IPR002477">
    <property type="entry name" value="Peptidoglycan-bd-like"/>
</dbReference>
<dbReference type="Pfam" id="PF05257">
    <property type="entry name" value="CHAP"/>
    <property type="match status" value="1"/>
</dbReference>
<accession>A0A1Y0III4</accession>
<organism evidence="3 4">
    <name type="scientific">Oleiphilus messinensis</name>
    <dbReference type="NCBI Taxonomy" id="141451"/>
    <lineage>
        <taxon>Bacteria</taxon>
        <taxon>Pseudomonadati</taxon>
        <taxon>Pseudomonadota</taxon>
        <taxon>Gammaproteobacteria</taxon>
        <taxon>Oceanospirillales</taxon>
        <taxon>Oleiphilaceae</taxon>
        <taxon>Oleiphilus</taxon>
    </lineage>
</organism>
<dbReference type="InterPro" id="IPR007921">
    <property type="entry name" value="CHAP_dom"/>
</dbReference>
<dbReference type="SUPFAM" id="SSF47090">
    <property type="entry name" value="PGBD-like"/>
    <property type="match status" value="1"/>
</dbReference>
<proteinExistence type="predicted"/>
<evidence type="ECO:0000259" key="1">
    <source>
        <dbReference type="Pfam" id="PF01471"/>
    </source>
</evidence>
<dbReference type="AlphaFoldDB" id="A0A1Y0III4"/>
<dbReference type="RefSeq" id="WP_087463936.1">
    <property type="nucleotide sequence ID" value="NZ_CP021425.1"/>
</dbReference>
<protein>
    <submittedName>
        <fullName evidence="3">Peptidoglycan binding domain protein</fullName>
    </submittedName>
</protein>
<dbReference type="OrthoDB" id="9778545at2"/>